<feature type="chain" id="PRO_5019778881" evidence="2">
    <location>
        <begin position="20"/>
        <end position="905"/>
    </location>
</feature>
<dbReference type="OrthoDB" id="6763697at2759"/>
<feature type="compositionally biased region" description="Basic and acidic residues" evidence="1">
    <location>
        <begin position="544"/>
        <end position="563"/>
    </location>
</feature>
<dbReference type="AlphaFoldDB" id="A0A482VM05"/>
<feature type="compositionally biased region" description="Basic residues" evidence="1">
    <location>
        <begin position="855"/>
        <end position="865"/>
    </location>
</feature>
<gene>
    <name evidence="3" type="ORF">BDFB_008094</name>
</gene>
<accession>A0A482VM05</accession>
<keyword evidence="2" id="KW-0732">Signal</keyword>
<evidence type="ECO:0000256" key="2">
    <source>
        <dbReference type="SAM" id="SignalP"/>
    </source>
</evidence>
<feature type="region of interest" description="Disordered" evidence="1">
    <location>
        <begin position="844"/>
        <end position="867"/>
    </location>
</feature>
<evidence type="ECO:0000256" key="1">
    <source>
        <dbReference type="SAM" id="MobiDB-lite"/>
    </source>
</evidence>
<feature type="region of interest" description="Disordered" evidence="1">
    <location>
        <begin position="540"/>
        <end position="563"/>
    </location>
</feature>
<proteinExistence type="predicted"/>
<organism evidence="3 4">
    <name type="scientific">Asbolus verrucosus</name>
    <name type="common">Desert ironclad beetle</name>
    <dbReference type="NCBI Taxonomy" id="1661398"/>
    <lineage>
        <taxon>Eukaryota</taxon>
        <taxon>Metazoa</taxon>
        <taxon>Ecdysozoa</taxon>
        <taxon>Arthropoda</taxon>
        <taxon>Hexapoda</taxon>
        <taxon>Insecta</taxon>
        <taxon>Pterygota</taxon>
        <taxon>Neoptera</taxon>
        <taxon>Endopterygota</taxon>
        <taxon>Coleoptera</taxon>
        <taxon>Polyphaga</taxon>
        <taxon>Cucujiformia</taxon>
        <taxon>Tenebrionidae</taxon>
        <taxon>Pimeliinae</taxon>
        <taxon>Asbolus</taxon>
    </lineage>
</organism>
<protein>
    <submittedName>
        <fullName evidence="3">Uncharacterized protein</fullName>
    </submittedName>
</protein>
<keyword evidence="4" id="KW-1185">Reference proteome</keyword>
<feature type="region of interest" description="Disordered" evidence="1">
    <location>
        <begin position="313"/>
        <end position="333"/>
    </location>
</feature>
<comment type="caution">
    <text evidence="3">The sequence shown here is derived from an EMBL/GenBank/DDBJ whole genome shotgun (WGS) entry which is preliminary data.</text>
</comment>
<dbReference type="EMBL" id="QDEB01086357">
    <property type="protein sequence ID" value="RZC33734.1"/>
    <property type="molecule type" value="Genomic_DNA"/>
</dbReference>
<dbReference type="Proteomes" id="UP000292052">
    <property type="component" value="Unassembled WGS sequence"/>
</dbReference>
<evidence type="ECO:0000313" key="4">
    <source>
        <dbReference type="Proteomes" id="UP000292052"/>
    </source>
</evidence>
<name>A0A482VM05_ASBVE</name>
<reference evidence="3 4" key="1">
    <citation type="submission" date="2017-03" db="EMBL/GenBank/DDBJ databases">
        <title>Genome of the blue death feigning beetle - Asbolus verrucosus.</title>
        <authorList>
            <person name="Rider S.D."/>
        </authorList>
    </citation>
    <scope>NUCLEOTIDE SEQUENCE [LARGE SCALE GENOMIC DNA]</scope>
    <source>
        <strain evidence="3">Butters</strain>
        <tissue evidence="3">Head and leg muscle</tissue>
    </source>
</reference>
<evidence type="ECO:0000313" key="3">
    <source>
        <dbReference type="EMBL" id="RZC33734.1"/>
    </source>
</evidence>
<feature type="signal peptide" evidence="2">
    <location>
        <begin position="1"/>
        <end position="19"/>
    </location>
</feature>
<sequence length="905" mass="105424">MKLHLTISILALMLVGVHCNCGCLKCSKHLQVVSPPHLPYKVIYRGSPSCALRPLPYELQAPVIPPALPLPGKNYDYKIQTAPVRSCEPLYAYKYELQAPVIVPPVPPLPMTGLVAKPDRIVLQPDCPGYTGCGEELVRPLCRPLWPDNIYHPALRHVQVVDAARTGPIIEKISSNAYGHIGCDCRYDSRSKRRTKRQLPILQNSVNFIMDLLPNFIRFPIEQTLKSFKFHQNRFNKKPYPVKEYRALPKLIQILNEELSPAKILQAKPSARSFLQKLQKLNREEAKRKKRSLILDDNEISLPFLRVTDVENHVTSDEHDEEEGGGVSSEERKNHHEEFLKPLNFGHLLPHNPIFYLLNTPIRLLHHFHKFGQQISPVFKSVPHVLVNSKRYLRDFGKNLKNDVLNFASNFIGDFDELDTHRYRHLKPRRFKRSLNGTKALEPYEPEYSLVFGNQNGGKNRSKRYILKVVDEDEVEEFLREKLGDLVNEEPRDSKKKNKEKENTNKKKLVVEKLSSKLIIDNNGRPFVEINGVKRPLFLNKKTQQTEEKRNKPKEDKESQEEDVKEKINSLIIKARERIDRNGDSMNLHQNDIPVHIIKDRISQILTEIQDLINMDFDKYSTIYNDLCKLQNFKDFLVNNWKKTLIEHKSNDIASKIRILDDLKEIQTLKSKTVEDIACILSNGNTFITKKLIKILVRLQKLQCIVYKVVEDFGEKIKMGTEFEMKKETKYIDYLSGLYFVAGRTKHDLERDLKNERDAALENEMVLLDNLRKLLENNQHKDPHKLYEEAKLLWEIKNIDKLQKDAIAEMNEKISRRQKVRKELKILFDLHRQLENCEEKQKQLFKEPTKSSHQLTKRHQTKHKRGDVARDKIFPHKTIVEDKKPIKLISNGYAMTAYKIADGFD</sequence>